<evidence type="ECO:0000256" key="2">
    <source>
        <dbReference type="SAM" id="Phobius"/>
    </source>
</evidence>
<evidence type="ECO:0000313" key="3">
    <source>
        <dbReference type="EMBL" id="QCD46629.1"/>
    </source>
</evidence>
<dbReference type="InterPro" id="IPR002696">
    <property type="entry name" value="Membr_insert_effic_factor_YidD"/>
</dbReference>
<dbReference type="RefSeq" id="WP_004319460.1">
    <property type="nucleotide sequence ID" value="NZ_CP012543.1"/>
</dbReference>
<dbReference type="Proteomes" id="UP000502377">
    <property type="component" value="Chromosome"/>
</dbReference>
<accession>A0A6G5QLY4</accession>
<dbReference type="EMBL" id="CP012543">
    <property type="protein sequence ID" value="QCD46629.1"/>
    <property type="molecule type" value="Genomic_DNA"/>
</dbReference>
<feature type="transmembrane region" description="Helical" evidence="2">
    <location>
        <begin position="46"/>
        <end position="64"/>
    </location>
</feature>
<keyword evidence="2" id="KW-0812">Transmembrane</keyword>
<protein>
    <recommendedName>
        <fullName evidence="1">Putative membrane protein insertion efficiency factor</fullName>
    </recommendedName>
</protein>
<dbReference type="PANTHER" id="PTHR33383">
    <property type="entry name" value="MEMBRANE PROTEIN INSERTION EFFICIENCY FACTOR-RELATED"/>
    <property type="match status" value="1"/>
</dbReference>
<sequence length="121" mass="14624">MYKIKHMKMIKQAILFLIKAYQDYISKFTPKSCRYYPSCSEFAVWQFKFNGFFSALFAVIFRILRCNQLFKGGIDYPVISKNFNSFFISNQNLKSHIAFWFVPYKKNKFYVIKNLDFQKEK</sequence>
<gene>
    <name evidence="3" type="ORF">CRECT_0959</name>
</gene>
<dbReference type="Pfam" id="PF01809">
    <property type="entry name" value="YidD"/>
    <property type="match status" value="1"/>
</dbReference>
<comment type="function">
    <text evidence="1">Could be involved in insertion of integral membrane proteins into the membrane.</text>
</comment>
<dbReference type="GO" id="GO:0005886">
    <property type="term" value="C:plasma membrane"/>
    <property type="evidence" value="ECO:0007669"/>
    <property type="project" value="UniProtKB-SubCell"/>
</dbReference>
<proteinExistence type="inferred from homology"/>
<dbReference type="NCBIfam" id="TIGR00278">
    <property type="entry name" value="membrane protein insertion efficiency factor YidD"/>
    <property type="match status" value="1"/>
</dbReference>
<comment type="subcellular location">
    <subcellularLocation>
        <location evidence="1">Cell membrane</location>
        <topology evidence="1">Peripheral membrane protein</topology>
        <orientation evidence="1">Cytoplasmic side</orientation>
    </subcellularLocation>
</comment>
<evidence type="ECO:0000256" key="1">
    <source>
        <dbReference type="HAMAP-Rule" id="MF_00386"/>
    </source>
</evidence>
<organism evidence="3 4">
    <name type="scientific">Campylobacter rectus</name>
    <name type="common">Wolinella recta</name>
    <dbReference type="NCBI Taxonomy" id="203"/>
    <lineage>
        <taxon>Bacteria</taxon>
        <taxon>Pseudomonadati</taxon>
        <taxon>Campylobacterota</taxon>
        <taxon>Epsilonproteobacteria</taxon>
        <taxon>Campylobacterales</taxon>
        <taxon>Campylobacteraceae</taxon>
        <taxon>Campylobacter</taxon>
    </lineage>
</organism>
<comment type="similarity">
    <text evidence="1">Belongs to the UPF0161 family.</text>
</comment>
<dbReference type="AlphaFoldDB" id="A0A6G5QLY4"/>
<keyword evidence="2" id="KW-1133">Transmembrane helix</keyword>
<dbReference type="KEGG" id="crx:CRECT_0959"/>
<keyword evidence="1" id="KW-1003">Cell membrane</keyword>
<name>A0A6G5QLY4_CAMRE</name>
<reference evidence="3 4" key="1">
    <citation type="submission" date="2016-07" db="EMBL/GenBank/DDBJ databases">
        <title>Comparative genomics of the Campylobacter concisus group.</title>
        <authorList>
            <person name="Miller W.G."/>
            <person name="Yee E."/>
            <person name="Chapman M.H."/>
            <person name="Huynh S."/>
            <person name="Bono J.L."/>
            <person name="On S.L.W."/>
            <person name="StLeger J."/>
            <person name="Foster G."/>
            <person name="Parker C.T."/>
        </authorList>
    </citation>
    <scope>NUCLEOTIDE SEQUENCE [LARGE SCALE GENOMIC DNA]</scope>
    <source>
        <strain evidence="3 4">ATCC 33238</strain>
    </source>
</reference>
<dbReference type="HAMAP" id="MF_00386">
    <property type="entry name" value="UPF0161_YidD"/>
    <property type="match status" value="1"/>
</dbReference>
<evidence type="ECO:0000313" key="4">
    <source>
        <dbReference type="Proteomes" id="UP000502377"/>
    </source>
</evidence>
<dbReference type="SMART" id="SM01234">
    <property type="entry name" value="Haemolytic"/>
    <property type="match status" value="1"/>
</dbReference>
<dbReference type="PANTHER" id="PTHR33383:SF1">
    <property type="entry name" value="MEMBRANE PROTEIN INSERTION EFFICIENCY FACTOR-RELATED"/>
    <property type="match status" value="1"/>
</dbReference>
<keyword evidence="1 2" id="KW-0472">Membrane</keyword>